<evidence type="ECO:0000313" key="10">
    <source>
        <dbReference type="EMBL" id="KIC71515.1"/>
    </source>
</evidence>
<evidence type="ECO:0000256" key="2">
    <source>
        <dbReference type="ARBA" id="ARBA00004496"/>
    </source>
</evidence>
<dbReference type="PANTHER" id="PTHR23355">
    <property type="entry name" value="RIBONUCLEASE"/>
    <property type="match status" value="1"/>
</dbReference>
<dbReference type="GO" id="GO:0003723">
    <property type="term" value="F:RNA binding"/>
    <property type="evidence" value="ECO:0007669"/>
    <property type="project" value="UniProtKB-UniRule"/>
</dbReference>
<dbReference type="Gene3D" id="2.40.50.140">
    <property type="entry name" value="Nucleic acid-binding proteins"/>
    <property type="match status" value="2"/>
</dbReference>
<dbReference type="InterPro" id="IPR013223">
    <property type="entry name" value="RNase_B_OB_dom"/>
</dbReference>
<dbReference type="GO" id="GO:0005829">
    <property type="term" value="C:cytosol"/>
    <property type="evidence" value="ECO:0007669"/>
    <property type="project" value="TreeGrafter"/>
</dbReference>
<dbReference type="HAMAP" id="MF_01895">
    <property type="entry name" value="RNase_R"/>
    <property type="match status" value="1"/>
</dbReference>
<evidence type="ECO:0000256" key="8">
    <source>
        <dbReference type="HAMAP-Rule" id="MF_01895"/>
    </source>
</evidence>
<dbReference type="SMART" id="SM00955">
    <property type="entry name" value="RNB"/>
    <property type="match status" value="1"/>
</dbReference>
<keyword evidence="3 8" id="KW-0963">Cytoplasm</keyword>
<dbReference type="PROSITE" id="PS50126">
    <property type="entry name" value="S1"/>
    <property type="match status" value="1"/>
</dbReference>
<dbReference type="NCBIfam" id="TIGR00358">
    <property type="entry name" value="3_prime_RNase"/>
    <property type="match status" value="1"/>
</dbReference>
<evidence type="ECO:0000313" key="11">
    <source>
        <dbReference type="Proteomes" id="UP000031465"/>
    </source>
</evidence>
<gene>
    <name evidence="10" type="primary">rnr_2</name>
    <name evidence="8" type="synonym">rnr</name>
    <name evidence="10" type="ORF">DB44_DJ00100</name>
</gene>
<comment type="function">
    <text evidence="8">3'-5' exoribonuclease that releases 5'-nucleoside monophosphates and is involved in maturation of structured RNAs.</text>
</comment>
<evidence type="ECO:0000256" key="5">
    <source>
        <dbReference type="ARBA" id="ARBA00022801"/>
    </source>
</evidence>
<comment type="similarity">
    <text evidence="8">Belongs to the RNR ribonuclease family. RNase R subfamily.</text>
</comment>
<dbReference type="PATRIC" id="fig|362787.3.peg.1326"/>
<dbReference type="InterPro" id="IPR012340">
    <property type="entry name" value="NA-bd_OB-fold"/>
</dbReference>
<name>A0A0C1JJJ3_9BACT</name>
<evidence type="ECO:0000256" key="6">
    <source>
        <dbReference type="ARBA" id="ARBA00022839"/>
    </source>
</evidence>
<comment type="catalytic activity">
    <reaction evidence="1 8">
        <text>Exonucleolytic cleavage in the 3'- to 5'-direction to yield nucleoside 5'-phosphates.</text>
        <dbReference type="EC" id="3.1.13.1"/>
    </reaction>
</comment>
<dbReference type="Pfam" id="PF00575">
    <property type="entry name" value="S1"/>
    <property type="match status" value="1"/>
</dbReference>
<feature type="domain" description="S1 motif" evidence="9">
    <location>
        <begin position="655"/>
        <end position="725"/>
    </location>
</feature>
<dbReference type="InterPro" id="IPR050180">
    <property type="entry name" value="RNR_Ribonuclease"/>
</dbReference>
<proteinExistence type="inferred from homology"/>
<evidence type="ECO:0000259" key="9">
    <source>
        <dbReference type="PROSITE" id="PS50126"/>
    </source>
</evidence>
<organism evidence="10 11">
    <name type="scientific">Candidatus Protochlamydia amoebophila</name>
    <dbReference type="NCBI Taxonomy" id="362787"/>
    <lineage>
        <taxon>Bacteria</taxon>
        <taxon>Pseudomonadati</taxon>
        <taxon>Chlamydiota</taxon>
        <taxon>Chlamydiia</taxon>
        <taxon>Parachlamydiales</taxon>
        <taxon>Parachlamydiaceae</taxon>
        <taxon>Candidatus Protochlamydia</taxon>
    </lineage>
</organism>
<dbReference type="EC" id="3.1.13.1" evidence="8"/>
<comment type="caution">
    <text evidence="10">The sequence shown here is derived from an EMBL/GenBank/DDBJ whole genome shotgun (WGS) entry which is preliminary data.</text>
</comment>
<dbReference type="InterPro" id="IPR011805">
    <property type="entry name" value="RNase_R"/>
</dbReference>
<dbReference type="GO" id="GO:0008859">
    <property type="term" value="F:exoribonuclease II activity"/>
    <property type="evidence" value="ECO:0007669"/>
    <property type="project" value="UniProtKB-UniRule"/>
</dbReference>
<dbReference type="NCBIfam" id="TIGR02063">
    <property type="entry name" value="RNase_R"/>
    <property type="match status" value="1"/>
</dbReference>
<dbReference type="InterPro" id="IPR040476">
    <property type="entry name" value="CSD2"/>
</dbReference>
<dbReference type="AlphaFoldDB" id="A0A0C1JJJ3"/>
<dbReference type="Pfam" id="PF08206">
    <property type="entry name" value="OB_RNB"/>
    <property type="match status" value="1"/>
</dbReference>
<evidence type="ECO:0000256" key="3">
    <source>
        <dbReference type="ARBA" id="ARBA00022490"/>
    </source>
</evidence>
<keyword evidence="5 8" id="KW-0378">Hydrolase</keyword>
<dbReference type="InterPro" id="IPR003029">
    <property type="entry name" value="S1_domain"/>
</dbReference>
<dbReference type="Proteomes" id="UP000031465">
    <property type="component" value="Unassembled WGS sequence"/>
</dbReference>
<dbReference type="PANTHER" id="PTHR23355:SF9">
    <property type="entry name" value="DIS3-LIKE EXONUCLEASE 2"/>
    <property type="match status" value="1"/>
</dbReference>
<comment type="subcellular location">
    <subcellularLocation>
        <location evidence="2 8">Cytoplasm</location>
    </subcellularLocation>
</comment>
<accession>A0A0C1JJJ3</accession>
<dbReference type="SMART" id="SM00316">
    <property type="entry name" value="S1"/>
    <property type="match status" value="1"/>
</dbReference>
<evidence type="ECO:0000256" key="4">
    <source>
        <dbReference type="ARBA" id="ARBA00022722"/>
    </source>
</evidence>
<keyword evidence="4 8" id="KW-0540">Nuclease</keyword>
<dbReference type="Pfam" id="PF00773">
    <property type="entry name" value="RNB"/>
    <property type="match status" value="1"/>
</dbReference>
<reference evidence="10 11" key="1">
    <citation type="journal article" date="2014" name="Mol. Biol. Evol.">
        <title>Massive expansion of Ubiquitination-related gene families within the Chlamydiae.</title>
        <authorList>
            <person name="Domman D."/>
            <person name="Collingro A."/>
            <person name="Lagkouvardos I."/>
            <person name="Gehre L."/>
            <person name="Weinmaier T."/>
            <person name="Rattei T."/>
            <person name="Subtil A."/>
            <person name="Horn M."/>
        </authorList>
    </citation>
    <scope>NUCLEOTIDE SEQUENCE [LARGE SCALE GENOMIC DNA]</scope>
    <source>
        <strain evidence="10 11">EI2</strain>
    </source>
</reference>
<dbReference type="Pfam" id="PF17876">
    <property type="entry name" value="CSD2"/>
    <property type="match status" value="1"/>
</dbReference>
<dbReference type="GO" id="GO:0006402">
    <property type="term" value="P:mRNA catabolic process"/>
    <property type="evidence" value="ECO:0007669"/>
    <property type="project" value="TreeGrafter"/>
</dbReference>
<keyword evidence="6 8" id="KW-0269">Exonuclease</keyword>
<dbReference type="InterPro" id="IPR004476">
    <property type="entry name" value="RNase_II/RNase_R"/>
</dbReference>
<evidence type="ECO:0000256" key="1">
    <source>
        <dbReference type="ARBA" id="ARBA00001849"/>
    </source>
</evidence>
<protein>
    <recommendedName>
        <fullName evidence="8">Ribonuclease R</fullName>
        <shortName evidence="8">RNase R</shortName>
        <ecNumber evidence="8">3.1.13.1</ecNumber>
    </recommendedName>
</protein>
<dbReference type="SUPFAM" id="SSF50249">
    <property type="entry name" value="Nucleic acid-binding proteins"/>
    <property type="match status" value="4"/>
</dbReference>
<dbReference type="InterPro" id="IPR001900">
    <property type="entry name" value="RNase_II/R"/>
</dbReference>
<keyword evidence="7 8" id="KW-0694">RNA-binding</keyword>
<evidence type="ECO:0000256" key="7">
    <source>
        <dbReference type="ARBA" id="ARBA00022884"/>
    </source>
</evidence>
<sequence length="789" mass="90763">MYIFSRFLNHIVRYLINSMVKTSKKSKQKAPTMRSAKEEKLFNNLLKITEQFMRGKSFMPLSLEVLMQRLALPPQHKEIFQEVLNKLQQQGLIESKEEKYEWKKSQADVVTGILKMHPRGFGFVQVTIPKNFEQDIFIPKHLTKNGVDGDVVEVILNQEVISDKGPEGKIVAILSRGRTHMAGIIRQLDKDRMFIAHVPLLGTQQRVVVHPTEEHQLQIGDRIVMEVIDWGSKETETICRFSHYLGHISDPSCDVYAAIEEFELRSDFQTAAIDEANNLGKSVSKKDIQNREDLRELISLTIDPDTAKDFDDALSLTRDAEGIYNLAVHIADVSHYVQPGTALDEEAKARCNSTYFPGYCVPMLPGALSENLCSLRPNVNRLAVSVLMRIDSSGNLLDYRFTRSVIKSAKRFTYKEAKKVLDGQKNSPYKPHLELMVELCRLLKQKRYERGSIEFSLPELVILVDEKGKPYSTEYITYDITHQMVEEFMLKANEIVAWDLSQKGKNLTYRIHDEPSEENLRDFSTLAAAFGFKLPDLPTPQDLQKLFEKAAETAYSNYLASSYIRRMRLAAYSAENIGHYGLSLTHYCHFTSPIRRYVDLVVHRILFGESDHFDDLQEIANYCSEQERISAKAENSVVILKKLRLLEERHQKAPEHEYQAIITRVKNFGIYFEIFDLLLEGFIHISDLGEDYFVYEEEKMLLRGAKHGARYSPGDNLVVMLEKIDFISQETKWYVLPSVSTPKESIARKRSASKEYQKHLNKKCSTGKYNLKKNQAASMTKLGKKKRKR</sequence>
<dbReference type="EMBL" id="JSAN01000082">
    <property type="protein sequence ID" value="KIC71515.1"/>
    <property type="molecule type" value="Genomic_DNA"/>
</dbReference>